<reference evidence="1" key="1">
    <citation type="submission" date="2019-11" db="EMBL/GenBank/DDBJ databases">
        <title>Nori genome reveals adaptations in red seaweeds to the harsh intertidal environment.</title>
        <authorList>
            <person name="Wang D."/>
            <person name="Mao Y."/>
        </authorList>
    </citation>
    <scope>NUCLEOTIDE SEQUENCE</scope>
    <source>
        <tissue evidence="1">Gametophyte</tissue>
    </source>
</reference>
<proteinExistence type="predicted"/>
<sequence length="2816" mass="294978">MAGEGPARLPPFPPLPLTVVLAERAATQDGPAPPLAPVPAPAPVPTGLVAWQPAALVICMPCKTAIYDGTELKHHLATSPHKAAVAQALQETPRPAALSSATSSVDDCKAMLAAGPQTPAQKAVSERSLNSPWPASSAAPHLAPLPGLPTYNGYVCYNCRSGNTDLRQLQKQHTVHGDGAPPLDDDPFEEKCAKGIYTLATLQSLQRGNRTRLYPVQEVSNTPPAAAAPGALPTAATMPLDVFLGGGPPPVDTGGGTGGSAAAAGPSSVLPTSDDATDASAGGLMQMFRFDASLAALHWTAASTMEHFGLFAALKTTAPPPGAPAYSYEPRGLFFFASLKAAVLAVCDGALSFVRDRRPTVASRLRIGKATADTVSHRPFNVRITPPTVSKYARDTAILLYVCVELAALGARTDTEVLEDGRQTPALSAATCALAAKVRRAFRAKAPRVVQVVRDKRAAQPDYAAGQDDASLVGQAVLADAVSALLRGIFHEVFDPRPLAVGGSGKTQSDLALLMPFLSVLYPSATAAALTTAGGDPTADTAALHVSYVDAGSAQHLAGALIFFTYIANTLHLMKEKVATATESYAQIAELSNPTADTAAAYIVQLYAHGESIGRSEHLAPSFLPCEDPEHLVDAVPGAICGSLLTRGVHLSTVTLGERVVAAQARMYDKVRELLFGYDPEQSSFFTDALSLVDVPTRQEPGVSFLQIKENRETVRRLQSHLLTSGVLDSAACPVRPAYKRASGPRRPGEPARMELDLSAPPVAVKGKARVDAWLKQVELLRADLWAIMHVVGGAPARQTESAAISICASIARIRRSLFILTYESTKSTNHPPSVRQFRMPAALVICMPCKTAIYDGTKLKHHLATSPHKAAVAQALQETPRPAAISSATSSVNDCKAMLAAGPQTPAQKALSERYLNSPWPASSAVPHLAPLPGLPTYDGYVCYNCKSGNTDLRQLQKQHTVHGDGAPPLDDDPFEEKCAKGIYTLATLQSLQRGNRTRLYPVQEVSNTPPAAAAPGALPTAATMPLDVFLGGGPPPVDTGGGTGGSAAAAGPSYVLPTSEDATDVSAGGLMQMYRFDASLAALHWTAASTMEHFGLFAALKTTAPPPGAPADSYEPRGLFFFASLKAAVLAVCDGALSFVRDRGPTVASRLRIGKATADTVSHRPFNVRITPPTVSKYARDTAVLLYVSVELAALGARTDTEVLEDGRQTPALSAATSALAAKVRRAFRAKAPRVIQVVRDKRAAQPDYAAGQDDASLVGQAVLADAVSALLRGIFHEVFDPRPLAVGGSGKTQSDLALLMPFLSVLYPSATAAALTTVGGDPTADTAALHVSYMDAGSAQHLAGALIFSTHIANTLHLMKEKVATATESYAQIADLSNPTADTAAAYIVQLYAHGESIGRSEHLAPAFLPCEDPEHLVDAVPGAICGSLLTRGVHLSTVTLGERVVAAQARMYDKVRELLFGYDPEQSSFFTDALSLVDVPTRQEPGVSFLQLKENRETVRRLQSHLLTSGALDSAACPVRPAHKRASGPRRPGEPARMELDLSAPPVAVKGKARVDAWLKQVELLRADLWAIMHVVGGAPARQTESAAISICASIARIRRSLFIHDGQVYIVLFYHKGQVQGQGVGRPIARFLDAKTSALVLLILTLLDPLEAYIARAVAPTAGAGAAPMDRSLLFRDSRGGQLSARHLSTALESRLLGGVTRLPMGVRVYRQVSAAMAKAVTKADLLAVAYGTPQAEEADRGSVMELQSGHSSRTAAGSYAGDPSLTFASLTNLAFFKFRQVSLLWHASMGLASTHVGGSLRRPLEPAQVAINAIKSVGRGGDRPSGGATTTAAGPAAGASDAGAPPPLSLPLAVQLGRPRRIPTVSALKMVDELVSKRFGSYKSAEQEAGTHHILLARDPQTILLVLPTGGGKSACILLPVACEAECARTLLLPGPAVTFVLSPTRAVSATIKEAAKALGLVVVMWRRGGCACPESASLVIVDISTAVQDMADLLLFVSHLDGQGRLARFVVDEAHLVNLWSAFRYHLLHLRTLLADLPCPLVLLTATAPVAWVRSLVNSVTLSPSRPLSVIRPASTRRPNIQYRVEPCPEPYQAAPIPDANARLHAAMAARINVQVAAIRNPSGDRQGRSAIIGCFCETVKEVTGVADALCAALGASDSDGAADDVVVLMFHSTGNSIASRQGAHNNNGVSGVGTTSTGGEAAAAAPGTSGAPPVGSSGDTPNPDFIVHQLFGRGQRLGGQGVGGVGGGTPLSSSSGQVSAAALVEEVSHRPGVGVTVVVGSPAVSTGTDFPRMVWALFLSSRNLMSFAQTSGRLCRNPTLVGTAVVWVPEHYSRVLTDVDQAERIPQLEALGDFVKWACLPPTCCRRLGLDTVLDGTHPDDFLSCVAGNFAKCDYCSPTGTAKRGRGGQGNDGGGDGGGGKRHQANNGQQPPPQLGPPPSEGPSPGGAGGTGSRGIRQFLNSAPRPLGRAPLAAAEPDAEGPRTPSRPATSTMSDDGAGEDDGDVLESLVNLYPMSFVTPPRQGRRSAAADSEFEQALLDTPIPASRQPTRVDHPAGSPVGGTRLPVVQAALERGMRAAAAVVQSVHQGGDTRPCAWCRALSVSQFPESHGYGSCFPSFCMHCVRPSIKPGSLNVDTVHAVCVKTYANCKKDRTPWDRSGLGSPSAKGTICSGCRLSRTIRPDQHLSLDSHARDGFGATKCAWTFCIKVVLIQVHLARSEMSTTNDTFAEALFNACKVAYTLEPQGADLATDTPSVAERVIPARLVDWGSESSPPSVDLVASWLTDGGTLPNIVLFAPVLARAFGLTF</sequence>
<organism evidence="1 2">
    <name type="scientific">Pyropia yezoensis</name>
    <name type="common">Susabi-nori</name>
    <name type="synonym">Porphyra yezoensis</name>
    <dbReference type="NCBI Taxonomy" id="2788"/>
    <lineage>
        <taxon>Eukaryota</taxon>
        <taxon>Rhodophyta</taxon>
        <taxon>Bangiophyceae</taxon>
        <taxon>Bangiales</taxon>
        <taxon>Bangiaceae</taxon>
        <taxon>Pyropia</taxon>
    </lineage>
</organism>
<evidence type="ECO:0000313" key="2">
    <source>
        <dbReference type="Proteomes" id="UP000798662"/>
    </source>
</evidence>
<name>A0ACC3BXT0_PYRYE</name>
<comment type="caution">
    <text evidence="1">The sequence shown here is derived from an EMBL/GenBank/DDBJ whole genome shotgun (WGS) entry which is preliminary data.</text>
</comment>
<keyword evidence="2" id="KW-1185">Reference proteome</keyword>
<evidence type="ECO:0000313" key="1">
    <source>
        <dbReference type="EMBL" id="KAK1862702.1"/>
    </source>
</evidence>
<accession>A0ACC3BXT0</accession>
<gene>
    <name evidence="1" type="ORF">I4F81_005269</name>
</gene>
<protein>
    <submittedName>
        <fullName evidence="1">Uncharacterized protein</fullName>
    </submittedName>
</protein>
<dbReference type="EMBL" id="CM020618">
    <property type="protein sequence ID" value="KAK1862702.1"/>
    <property type="molecule type" value="Genomic_DNA"/>
</dbReference>
<dbReference type="Proteomes" id="UP000798662">
    <property type="component" value="Chromosome 1"/>
</dbReference>